<gene>
    <name evidence="1" type="ORF">BW47_07720</name>
</gene>
<organism evidence="1 2">
    <name type="scientific">Thermosipho melanesiensis</name>
    <dbReference type="NCBI Taxonomy" id="46541"/>
    <lineage>
        <taxon>Bacteria</taxon>
        <taxon>Thermotogati</taxon>
        <taxon>Thermotogota</taxon>
        <taxon>Thermotogae</taxon>
        <taxon>Thermotogales</taxon>
        <taxon>Fervidobacteriaceae</taxon>
        <taxon>Thermosipho</taxon>
    </lineage>
</organism>
<dbReference type="RefSeq" id="WP_012057662.1">
    <property type="nucleotide sequence ID" value="NZ_CP007389.1"/>
</dbReference>
<name>A0ABN4UW34_9BACT</name>
<evidence type="ECO:0000313" key="2">
    <source>
        <dbReference type="Proteomes" id="UP000185490"/>
    </source>
</evidence>
<protein>
    <submittedName>
        <fullName evidence="1">Uncharacterized protein</fullName>
    </submittedName>
</protein>
<reference evidence="1 2" key="1">
    <citation type="submission" date="2014-02" db="EMBL/GenBank/DDBJ databases">
        <title>Diversity of Thermotogales isolates from hydrothermal vents.</title>
        <authorList>
            <person name="Haverkamp T.H.A."/>
            <person name="Lossouarn J."/>
            <person name="Geslin C."/>
            <person name="Nesbo C.L."/>
        </authorList>
    </citation>
    <scope>NUCLEOTIDE SEQUENCE [LARGE SCALE GENOMIC DNA]</scope>
    <source>
        <strain evidence="1 2">431</strain>
    </source>
</reference>
<proteinExistence type="predicted"/>
<evidence type="ECO:0000313" key="1">
    <source>
        <dbReference type="EMBL" id="APT74378.1"/>
    </source>
</evidence>
<keyword evidence="2" id="KW-1185">Reference proteome</keyword>
<sequence length="64" mass="7249">MKYEFIGNTKFVIVNGKAYPVKISGKQKYVEIPDDVEVKEKFLKPIEGKTKKQTEGSKAKGETK</sequence>
<dbReference type="EMBL" id="CP007389">
    <property type="protein sequence ID" value="APT74378.1"/>
    <property type="molecule type" value="Genomic_DNA"/>
</dbReference>
<accession>A0ABN4UW34</accession>
<dbReference type="Proteomes" id="UP000185490">
    <property type="component" value="Chromosome"/>
</dbReference>